<feature type="compositionally biased region" description="Basic and acidic residues" evidence="1">
    <location>
        <begin position="149"/>
        <end position="160"/>
    </location>
</feature>
<name>A0AAN9A093_HALRR</name>
<comment type="caution">
    <text evidence="3">The sequence shown here is derived from an EMBL/GenBank/DDBJ whole genome shotgun (WGS) entry which is preliminary data.</text>
</comment>
<accession>A0AAN9A093</accession>
<feature type="compositionally biased region" description="Low complexity" evidence="1">
    <location>
        <begin position="64"/>
        <end position="77"/>
    </location>
</feature>
<evidence type="ECO:0000313" key="4">
    <source>
        <dbReference type="Proteomes" id="UP001381693"/>
    </source>
</evidence>
<reference evidence="3 4" key="1">
    <citation type="submission" date="2023-11" db="EMBL/GenBank/DDBJ databases">
        <title>Halocaridina rubra genome assembly.</title>
        <authorList>
            <person name="Smith C."/>
        </authorList>
    </citation>
    <scope>NUCLEOTIDE SEQUENCE [LARGE SCALE GENOMIC DNA]</scope>
    <source>
        <strain evidence="3">EP-1</strain>
        <tissue evidence="3">Whole</tissue>
    </source>
</reference>
<keyword evidence="4" id="KW-1185">Reference proteome</keyword>
<dbReference type="EMBL" id="JAXCGZ010010588">
    <property type="protein sequence ID" value="KAK7075471.1"/>
    <property type="molecule type" value="Genomic_DNA"/>
</dbReference>
<feature type="compositionally biased region" description="Polar residues" evidence="1">
    <location>
        <begin position="138"/>
        <end position="148"/>
    </location>
</feature>
<evidence type="ECO:0000256" key="1">
    <source>
        <dbReference type="SAM" id="MobiDB-lite"/>
    </source>
</evidence>
<dbReference type="AlphaFoldDB" id="A0AAN9A093"/>
<organism evidence="3 4">
    <name type="scientific">Halocaridina rubra</name>
    <name type="common">Hawaiian red shrimp</name>
    <dbReference type="NCBI Taxonomy" id="373956"/>
    <lineage>
        <taxon>Eukaryota</taxon>
        <taxon>Metazoa</taxon>
        <taxon>Ecdysozoa</taxon>
        <taxon>Arthropoda</taxon>
        <taxon>Crustacea</taxon>
        <taxon>Multicrustacea</taxon>
        <taxon>Malacostraca</taxon>
        <taxon>Eumalacostraca</taxon>
        <taxon>Eucarida</taxon>
        <taxon>Decapoda</taxon>
        <taxon>Pleocyemata</taxon>
        <taxon>Caridea</taxon>
        <taxon>Atyoidea</taxon>
        <taxon>Atyidae</taxon>
        <taxon>Halocaridina</taxon>
    </lineage>
</organism>
<sequence length="239" mass="26126">MAHVTTKCQEKNPSAVAKQKTPREGTTDASSRNKNKVSPPAEGQGTCENETPKPSSKDNATNCSPPTGDGSSNTSSGDKAKILSSTKDERQNGDALRRLEHAKEMNRSSETQQQEPVPRLLQQARENIEGEPDREATTVITREMASSQEGRDDGGGEDGRGGGGGGRDSLDVQQRRLRQIGLDLRRIADNFQAENGRHLPTIKRDSSQMTTRGVHVAFSQCLSLSILCLIWWKVMNKKD</sequence>
<feature type="transmembrane region" description="Helical" evidence="2">
    <location>
        <begin position="213"/>
        <end position="232"/>
    </location>
</feature>
<protein>
    <submittedName>
        <fullName evidence="3">Uncharacterized protein</fullName>
    </submittedName>
</protein>
<evidence type="ECO:0000256" key="2">
    <source>
        <dbReference type="SAM" id="Phobius"/>
    </source>
</evidence>
<gene>
    <name evidence="3" type="ORF">SK128_016837</name>
</gene>
<feature type="compositionally biased region" description="Polar residues" evidence="1">
    <location>
        <begin position="46"/>
        <end position="63"/>
    </location>
</feature>
<dbReference type="Proteomes" id="UP001381693">
    <property type="component" value="Unassembled WGS sequence"/>
</dbReference>
<keyword evidence="2" id="KW-0812">Transmembrane</keyword>
<feature type="region of interest" description="Disordered" evidence="1">
    <location>
        <begin position="1"/>
        <end position="172"/>
    </location>
</feature>
<keyword evidence="2" id="KW-1133">Transmembrane helix</keyword>
<feature type="compositionally biased region" description="Basic and acidic residues" evidence="1">
    <location>
        <begin position="126"/>
        <end position="136"/>
    </location>
</feature>
<keyword evidence="2" id="KW-0472">Membrane</keyword>
<evidence type="ECO:0000313" key="3">
    <source>
        <dbReference type="EMBL" id="KAK7075471.1"/>
    </source>
</evidence>
<proteinExistence type="predicted"/>
<feature type="compositionally biased region" description="Basic and acidic residues" evidence="1">
    <location>
        <begin position="78"/>
        <end position="107"/>
    </location>
</feature>